<accession>A0A1F7RL64</accession>
<gene>
    <name evidence="2" type="ORF">A2161_13130</name>
</gene>
<dbReference type="Pfam" id="PF00932">
    <property type="entry name" value="LTD"/>
    <property type="match status" value="1"/>
</dbReference>
<proteinExistence type="predicted"/>
<evidence type="ECO:0000259" key="1">
    <source>
        <dbReference type="PROSITE" id="PS51841"/>
    </source>
</evidence>
<feature type="domain" description="LTD" evidence="1">
    <location>
        <begin position="1"/>
        <end position="104"/>
    </location>
</feature>
<dbReference type="InterPro" id="IPR001322">
    <property type="entry name" value="Lamin_tail_dom"/>
</dbReference>
<dbReference type="Gene3D" id="2.60.40.1260">
    <property type="entry name" value="Lamin Tail domain"/>
    <property type="match status" value="1"/>
</dbReference>
<dbReference type="InterPro" id="IPR036415">
    <property type="entry name" value="Lamin_tail_dom_sf"/>
</dbReference>
<reference evidence="2 3" key="1">
    <citation type="journal article" date="2016" name="Nat. Commun.">
        <title>Thousands of microbial genomes shed light on interconnected biogeochemical processes in an aquifer system.</title>
        <authorList>
            <person name="Anantharaman K."/>
            <person name="Brown C.T."/>
            <person name="Hug L.A."/>
            <person name="Sharon I."/>
            <person name="Castelle C.J."/>
            <person name="Probst A.J."/>
            <person name="Thomas B.C."/>
            <person name="Singh A."/>
            <person name="Wilkins M.J."/>
            <person name="Karaoz U."/>
            <person name="Brodie E.L."/>
            <person name="Williams K.H."/>
            <person name="Hubbard S.S."/>
            <person name="Banfield J.F."/>
        </authorList>
    </citation>
    <scope>NUCLEOTIDE SEQUENCE [LARGE SCALE GENOMIC DNA]</scope>
</reference>
<dbReference type="EMBL" id="MGDD01000329">
    <property type="protein sequence ID" value="OGL42325.1"/>
    <property type="molecule type" value="Genomic_DNA"/>
</dbReference>
<organism evidence="2 3">
    <name type="scientific">Candidatus Schekmanbacteria bacterium RBG_13_48_7</name>
    <dbReference type="NCBI Taxonomy" id="1817878"/>
    <lineage>
        <taxon>Bacteria</taxon>
        <taxon>Candidatus Schekmaniibacteriota</taxon>
    </lineage>
</organism>
<sequence length="104" mass="11656">MNVSGATADHVVINEVYYDVEGSDDGEFVELYNPTNDDINLSGWYFGDEETPGGGESWNPVPDCTVIKPHGYLLIAKDIATFVEQWGFVPTYRDADGIKQFQFR</sequence>
<dbReference type="Proteomes" id="UP000179266">
    <property type="component" value="Unassembled WGS sequence"/>
</dbReference>
<comment type="caution">
    <text evidence="2">The sequence shown here is derived from an EMBL/GenBank/DDBJ whole genome shotgun (WGS) entry which is preliminary data.</text>
</comment>
<evidence type="ECO:0000313" key="3">
    <source>
        <dbReference type="Proteomes" id="UP000179266"/>
    </source>
</evidence>
<protein>
    <recommendedName>
        <fullName evidence="1">LTD domain-containing protein</fullName>
    </recommendedName>
</protein>
<dbReference type="PROSITE" id="PS51841">
    <property type="entry name" value="LTD"/>
    <property type="match status" value="1"/>
</dbReference>
<name>A0A1F7RL64_9BACT</name>
<evidence type="ECO:0000313" key="2">
    <source>
        <dbReference type="EMBL" id="OGL42325.1"/>
    </source>
</evidence>
<dbReference type="SUPFAM" id="SSF74853">
    <property type="entry name" value="Lamin A/C globular tail domain"/>
    <property type="match status" value="1"/>
</dbReference>
<dbReference type="AlphaFoldDB" id="A0A1F7RL64"/>